<evidence type="ECO:0000313" key="2">
    <source>
        <dbReference type="EMBL" id="BFO72006.1"/>
    </source>
</evidence>
<dbReference type="EMBL" id="AP035785">
    <property type="protein sequence ID" value="BFO72006.1"/>
    <property type="molecule type" value="Genomic_DNA"/>
</dbReference>
<reference evidence="2" key="1">
    <citation type="submission" date="2024-07" db="EMBL/GenBank/DDBJ databases">
        <title>Complete genome sequence of Prevotella sp. YM-2024 GTC17253.</title>
        <authorList>
            <person name="Hayashi M."/>
            <person name="Muto Y."/>
            <person name="Tanaka K."/>
            <person name="Niwa H."/>
        </authorList>
    </citation>
    <scope>NUCLEOTIDE SEQUENCE</scope>
    <source>
        <strain evidence="2">GTC17253</strain>
    </source>
</reference>
<dbReference type="PROSITE" id="PS51257">
    <property type="entry name" value="PROKAR_LIPOPROTEIN"/>
    <property type="match status" value="1"/>
</dbReference>
<keyword evidence="1" id="KW-0732">Signal</keyword>
<protein>
    <recommendedName>
        <fullName evidence="3">T9SS C-terminal target domain-containing protein</fullName>
    </recommendedName>
</protein>
<name>A0AB33IVP5_9BACT</name>
<sequence length="146" mass="15431">MKHLALVSLMLGAATGCLADNYTVIAMPVVAYSTTANSLTSIGTQPVVSASGDEALIFMGNIVPAEQQYTTDIARLEKELFLVEVTADGIKVTADEHKHASVILFDSAGQTLAAKRLEGGQASFAKPRQGVYVVKAGQRVRKVIVP</sequence>
<gene>
    <name evidence="2" type="ORF">GTC17253_19720</name>
</gene>
<proteinExistence type="predicted"/>
<evidence type="ECO:0008006" key="3">
    <source>
        <dbReference type="Google" id="ProtNLM"/>
    </source>
</evidence>
<evidence type="ECO:0000256" key="1">
    <source>
        <dbReference type="SAM" id="SignalP"/>
    </source>
</evidence>
<organism evidence="2">
    <name type="scientific">Prevotella sp. GTC17253</name>
    <dbReference type="NCBI Taxonomy" id="3236793"/>
    <lineage>
        <taxon>Bacteria</taxon>
        <taxon>Pseudomonadati</taxon>
        <taxon>Bacteroidota</taxon>
        <taxon>Bacteroidia</taxon>
        <taxon>Bacteroidales</taxon>
        <taxon>Prevotellaceae</taxon>
        <taxon>Prevotella</taxon>
    </lineage>
</organism>
<feature type="signal peptide" evidence="1">
    <location>
        <begin position="1"/>
        <end position="19"/>
    </location>
</feature>
<dbReference type="AlphaFoldDB" id="A0AB33IVP5"/>
<accession>A0AB33IVP5</accession>
<feature type="chain" id="PRO_5044250676" description="T9SS C-terminal target domain-containing protein" evidence="1">
    <location>
        <begin position="20"/>
        <end position="146"/>
    </location>
</feature>